<organism evidence="8 9">
    <name type="scientific">Lasallia pustulata</name>
    <dbReference type="NCBI Taxonomy" id="136370"/>
    <lineage>
        <taxon>Eukaryota</taxon>
        <taxon>Fungi</taxon>
        <taxon>Dikarya</taxon>
        <taxon>Ascomycota</taxon>
        <taxon>Pezizomycotina</taxon>
        <taxon>Lecanoromycetes</taxon>
        <taxon>OSLEUM clade</taxon>
        <taxon>Umbilicariomycetidae</taxon>
        <taxon>Umbilicariales</taxon>
        <taxon>Umbilicariaceae</taxon>
        <taxon>Lasallia</taxon>
    </lineage>
</organism>
<evidence type="ECO:0000256" key="5">
    <source>
        <dbReference type="ARBA" id="ARBA00023277"/>
    </source>
</evidence>
<name>A0A1W5DE41_9LECA</name>
<dbReference type="Gene3D" id="3.20.20.80">
    <property type="entry name" value="Glycosidases"/>
    <property type="match status" value="1"/>
</dbReference>
<dbReference type="NCBIfam" id="NF006968">
    <property type="entry name" value="PRK09441.1-1"/>
    <property type="match status" value="1"/>
</dbReference>
<dbReference type="Gene3D" id="2.40.30.140">
    <property type="match status" value="1"/>
</dbReference>
<dbReference type="AlphaFoldDB" id="A0A1W5DE41"/>
<dbReference type="InterPro" id="IPR013780">
    <property type="entry name" value="Glyco_hydro_b"/>
</dbReference>
<dbReference type="PIRSF" id="PIRSF001021">
    <property type="entry name" value="Alph-amls_thrmst"/>
    <property type="match status" value="1"/>
</dbReference>
<dbReference type="InterPro" id="IPR017853">
    <property type="entry name" value="GH"/>
</dbReference>
<dbReference type="SUPFAM" id="SSF51445">
    <property type="entry name" value="(Trans)glycosidases"/>
    <property type="match status" value="1"/>
</dbReference>
<keyword evidence="6" id="KW-0326">Glycosidase</keyword>
<protein>
    <submittedName>
        <fullName evidence="8">Alpha amylase</fullName>
    </submittedName>
</protein>
<keyword evidence="3" id="KW-0479">Metal-binding</keyword>
<evidence type="ECO:0000256" key="4">
    <source>
        <dbReference type="ARBA" id="ARBA00022801"/>
    </source>
</evidence>
<keyword evidence="4" id="KW-0378">Hydrolase</keyword>
<reference evidence="9" key="1">
    <citation type="submission" date="2017-03" db="EMBL/GenBank/DDBJ databases">
        <authorList>
            <person name="Sharma R."/>
            <person name="Thines M."/>
        </authorList>
    </citation>
    <scope>NUCLEOTIDE SEQUENCE [LARGE SCALE GENOMIC DNA]</scope>
</reference>
<feature type="domain" description="Glycosyl hydrolase family 13 catalytic" evidence="7">
    <location>
        <begin position="13"/>
        <end position="399"/>
    </location>
</feature>
<evidence type="ECO:0000256" key="2">
    <source>
        <dbReference type="ARBA" id="ARBA00008061"/>
    </source>
</evidence>
<evidence type="ECO:0000313" key="8">
    <source>
        <dbReference type="EMBL" id="SLM41408.1"/>
    </source>
</evidence>
<dbReference type="SUPFAM" id="SSF51011">
    <property type="entry name" value="Glycosyl hydrolase domain"/>
    <property type="match status" value="1"/>
</dbReference>
<comment type="similarity">
    <text evidence="2">Belongs to the glycosyl hydrolase 13 family.</text>
</comment>
<dbReference type="GO" id="GO:0004553">
    <property type="term" value="F:hydrolase activity, hydrolyzing O-glycosyl compounds"/>
    <property type="evidence" value="ECO:0007669"/>
    <property type="project" value="InterPro"/>
</dbReference>
<proteinExistence type="inferred from homology"/>
<keyword evidence="5" id="KW-0119">Carbohydrate metabolism</keyword>
<dbReference type="Gene3D" id="2.60.40.1180">
    <property type="entry name" value="Golgi alpha-mannosidase II"/>
    <property type="match status" value="1"/>
</dbReference>
<comment type="cofactor">
    <cofactor evidence="1">
        <name>Ca(2+)</name>
        <dbReference type="ChEBI" id="CHEBI:29108"/>
    </cofactor>
</comment>
<evidence type="ECO:0000313" key="9">
    <source>
        <dbReference type="Proteomes" id="UP000192927"/>
    </source>
</evidence>
<dbReference type="CDD" id="cd11318">
    <property type="entry name" value="AmyAc_bac_fung_AmyA"/>
    <property type="match status" value="1"/>
</dbReference>
<evidence type="ECO:0000256" key="6">
    <source>
        <dbReference type="ARBA" id="ARBA00023295"/>
    </source>
</evidence>
<dbReference type="Pfam" id="PF00128">
    <property type="entry name" value="Alpha-amylase"/>
    <property type="match status" value="1"/>
</dbReference>
<evidence type="ECO:0000259" key="7">
    <source>
        <dbReference type="SMART" id="SM00642"/>
    </source>
</evidence>
<dbReference type="GO" id="GO:0005509">
    <property type="term" value="F:calcium ion binding"/>
    <property type="evidence" value="ECO:0007669"/>
    <property type="project" value="InterPro"/>
</dbReference>
<dbReference type="NCBIfam" id="NF006969">
    <property type="entry name" value="PRK09441.1-2"/>
    <property type="match status" value="1"/>
</dbReference>
<dbReference type="PANTHER" id="PTHR43447">
    <property type="entry name" value="ALPHA-AMYLASE"/>
    <property type="match status" value="1"/>
</dbReference>
<sequence length="508" mass="58017">MAQQDRKPTAENATMMQAFEWYVPADQKHWARLRDAVAGLKATGIDNIWIPPGCKASSPQGNGYDIYDLYDLGEFDQKGGKPTKWGSKEELMQLVDKAQEVGMGIYWDAVLNHKAAADHKEKCQAQEVDPNDRLHKITGPYEIEGWLGFDFPGRGDEYSTQKYHWYHFSGTDYNAANNKTAIYEILGENKHWSLSVDREKGNYDYLMFADLDYAHPEVQDDVKRWGEWMGKEIKIKGIRFDAVKHFSEDFLKDFVQHLDQTCGEGWFLVGEFWKDSTDDMLAYLQRMNHKFSLFDAPLVYNFSHISKTERADLTKVFDNTLVKYEPYNAVTLVMNHDTQPYQALEASIEPFFKPLAYALILLRSEGYPCIFYGDLYGIKGDHPFPPSCGGQLPTLCLARKLYAYGEQDDYFDAPNCIGWTRVGTWDRPYGCAVVMSNAGPNEKTMFVGAMHKGEVWTDVLGWEPSEVTIDEQGNGLFPCPGLSVAVWVNKEAEGRDRFGKFDANVYNE</sequence>
<dbReference type="GO" id="GO:0005975">
    <property type="term" value="P:carbohydrate metabolic process"/>
    <property type="evidence" value="ECO:0007669"/>
    <property type="project" value="InterPro"/>
</dbReference>
<accession>A0A1W5DE41</accession>
<dbReference type="Proteomes" id="UP000192927">
    <property type="component" value="Unassembled WGS sequence"/>
</dbReference>
<dbReference type="InterPro" id="IPR006047">
    <property type="entry name" value="GH13_cat_dom"/>
</dbReference>
<evidence type="ECO:0000256" key="3">
    <source>
        <dbReference type="ARBA" id="ARBA00022723"/>
    </source>
</evidence>
<dbReference type="InterPro" id="IPR013776">
    <property type="entry name" value="A-amylase_thermo"/>
</dbReference>
<dbReference type="SMART" id="SM00642">
    <property type="entry name" value="Aamy"/>
    <property type="match status" value="1"/>
</dbReference>
<evidence type="ECO:0000256" key="1">
    <source>
        <dbReference type="ARBA" id="ARBA00001913"/>
    </source>
</evidence>
<keyword evidence="9" id="KW-1185">Reference proteome</keyword>
<dbReference type="EMBL" id="FWEW01003840">
    <property type="protein sequence ID" value="SLM41408.1"/>
    <property type="molecule type" value="Genomic_DNA"/>
</dbReference>